<accession>A0A9D1H6I8</accession>
<comment type="caution">
    <text evidence="2">The sequence shown here is derived from an EMBL/GenBank/DDBJ whole genome shotgun (WGS) entry which is preliminary data.</text>
</comment>
<feature type="non-terminal residue" evidence="2">
    <location>
        <position position="1"/>
    </location>
</feature>
<protein>
    <submittedName>
        <fullName evidence="2">Helix-turn-helix transcriptional regulator</fullName>
    </submittedName>
</protein>
<proteinExistence type="predicted"/>
<reference evidence="2" key="1">
    <citation type="submission" date="2020-10" db="EMBL/GenBank/DDBJ databases">
        <authorList>
            <person name="Gilroy R."/>
        </authorList>
    </citation>
    <scope>NUCLEOTIDE SEQUENCE</scope>
    <source>
        <strain evidence="2">ChiBcec7-5410</strain>
    </source>
</reference>
<organism evidence="2 3">
    <name type="scientific">Candidatus Faecivivens stercoripullorum</name>
    <dbReference type="NCBI Taxonomy" id="2840805"/>
    <lineage>
        <taxon>Bacteria</taxon>
        <taxon>Bacillati</taxon>
        <taxon>Bacillota</taxon>
        <taxon>Clostridia</taxon>
        <taxon>Eubacteriales</taxon>
        <taxon>Oscillospiraceae</taxon>
        <taxon>Oscillospiraceae incertae sedis</taxon>
        <taxon>Candidatus Faecivivens</taxon>
    </lineage>
</organism>
<name>A0A9D1H6I8_9FIRM</name>
<dbReference type="Gene3D" id="1.10.10.10">
    <property type="entry name" value="Winged helix-like DNA-binding domain superfamily/Winged helix DNA-binding domain"/>
    <property type="match status" value="1"/>
</dbReference>
<feature type="domain" description="Transcription regulator PadR N-terminal" evidence="1">
    <location>
        <begin position="1"/>
        <end position="64"/>
    </location>
</feature>
<gene>
    <name evidence="2" type="ORF">IAC43_05655</name>
</gene>
<dbReference type="InterPro" id="IPR052509">
    <property type="entry name" value="Metal_resp_DNA-bind_regulator"/>
</dbReference>
<dbReference type="AlphaFoldDB" id="A0A9D1H6I8"/>
<dbReference type="EMBL" id="DVLW01000155">
    <property type="protein sequence ID" value="HIT94650.1"/>
    <property type="molecule type" value="Genomic_DNA"/>
</dbReference>
<sequence length="83" mass="9628">RQPMCGIDAAAFIEEKTGGRLRLGPATLYTILGKFEKVKYIEEIEVEGRKRTYRITEKGREAYREEVERLRRCIADADSEPLH</sequence>
<dbReference type="PANTHER" id="PTHR33169:SF13">
    <property type="entry name" value="PADR-FAMILY TRANSCRIPTIONAL REGULATOR"/>
    <property type="match status" value="1"/>
</dbReference>
<evidence type="ECO:0000259" key="1">
    <source>
        <dbReference type="Pfam" id="PF03551"/>
    </source>
</evidence>
<dbReference type="SUPFAM" id="SSF46785">
    <property type="entry name" value="Winged helix' DNA-binding domain"/>
    <property type="match status" value="1"/>
</dbReference>
<dbReference type="InterPro" id="IPR036388">
    <property type="entry name" value="WH-like_DNA-bd_sf"/>
</dbReference>
<dbReference type="Pfam" id="PF03551">
    <property type="entry name" value="PadR"/>
    <property type="match status" value="1"/>
</dbReference>
<dbReference type="Proteomes" id="UP000824160">
    <property type="component" value="Unassembled WGS sequence"/>
</dbReference>
<dbReference type="InterPro" id="IPR005149">
    <property type="entry name" value="Tscrpt_reg_PadR_N"/>
</dbReference>
<evidence type="ECO:0000313" key="2">
    <source>
        <dbReference type="EMBL" id="HIT94650.1"/>
    </source>
</evidence>
<dbReference type="PANTHER" id="PTHR33169">
    <property type="entry name" value="PADR-FAMILY TRANSCRIPTIONAL REGULATOR"/>
    <property type="match status" value="1"/>
</dbReference>
<dbReference type="InterPro" id="IPR036390">
    <property type="entry name" value="WH_DNA-bd_sf"/>
</dbReference>
<reference evidence="2" key="2">
    <citation type="journal article" date="2021" name="PeerJ">
        <title>Extensive microbial diversity within the chicken gut microbiome revealed by metagenomics and culture.</title>
        <authorList>
            <person name="Gilroy R."/>
            <person name="Ravi A."/>
            <person name="Getino M."/>
            <person name="Pursley I."/>
            <person name="Horton D.L."/>
            <person name="Alikhan N.F."/>
            <person name="Baker D."/>
            <person name="Gharbi K."/>
            <person name="Hall N."/>
            <person name="Watson M."/>
            <person name="Adriaenssens E.M."/>
            <person name="Foster-Nyarko E."/>
            <person name="Jarju S."/>
            <person name="Secka A."/>
            <person name="Antonio M."/>
            <person name="Oren A."/>
            <person name="Chaudhuri R.R."/>
            <person name="La Ragione R."/>
            <person name="Hildebrand F."/>
            <person name="Pallen M.J."/>
        </authorList>
    </citation>
    <scope>NUCLEOTIDE SEQUENCE</scope>
    <source>
        <strain evidence="2">ChiBcec7-5410</strain>
    </source>
</reference>
<evidence type="ECO:0000313" key="3">
    <source>
        <dbReference type="Proteomes" id="UP000824160"/>
    </source>
</evidence>